<dbReference type="EMBL" id="LXQA011007647">
    <property type="protein sequence ID" value="MCI80974.1"/>
    <property type="molecule type" value="Genomic_DNA"/>
</dbReference>
<accession>A0A392UY61</accession>
<protein>
    <submittedName>
        <fullName evidence="1">Uncharacterized protein</fullName>
    </submittedName>
</protein>
<feature type="non-terminal residue" evidence="1">
    <location>
        <position position="29"/>
    </location>
</feature>
<evidence type="ECO:0000313" key="2">
    <source>
        <dbReference type="Proteomes" id="UP000265520"/>
    </source>
</evidence>
<reference evidence="1 2" key="1">
    <citation type="journal article" date="2018" name="Front. Plant Sci.">
        <title>Red Clover (Trifolium pratense) and Zigzag Clover (T. medium) - A Picture of Genomic Similarities and Differences.</title>
        <authorList>
            <person name="Dluhosova J."/>
            <person name="Istvanek J."/>
            <person name="Nedelnik J."/>
            <person name="Repkova J."/>
        </authorList>
    </citation>
    <scope>NUCLEOTIDE SEQUENCE [LARGE SCALE GENOMIC DNA]</scope>
    <source>
        <strain evidence="2">cv. 10/8</strain>
        <tissue evidence="1">Leaf</tissue>
    </source>
</reference>
<comment type="caution">
    <text evidence="1">The sequence shown here is derived from an EMBL/GenBank/DDBJ whole genome shotgun (WGS) entry which is preliminary data.</text>
</comment>
<name>A0A392UY61_9FABA</name>
<organism evidence="1 2">
    <name type="scientific">Trifolium medium</name>
    <dbReference type="NCBI Taxonomy" id="97028"/>
    <lineage>
        <taxon>Eukaryota</taxon>
        <taxon>Viridiplantae</taxon>
        <taxon>Streptophyta</taxon>
        <taxon>Embryophyta</taxon>
        <taxon>Tracheophyta</taxon>
        <taxon>Spermatophyta</taxon>
        <taxon>Magnoliopsida</taxon>
        <taxon>eudicotyledons</taxon>
        <taxon>Gunneridae</taxon>
        <taxon>Pentapetalae</taxon>
        <taxon>rosids</taxon>
        <taxon>fabids</taxon>
        <taxon>Fabales</taxon>
        <taxon>Fabaceae</taxon>
        <taxon>Papilionoideae</taxon>
        <taxon>50 kb inversion clade</taxon>
        <taxon>NPAAA clade</taxon>
        <taxon>Hologalegina</taxon>
        <taxon>IRL clade</taxon>
        <taxon>Trifolieae</taxon>
        <taxon>Trifolium</taxon>
    </lineage>
</organism>
<dbReference type="AlphaFoldDB" id="A0A392UY61"/>
<evidence type="ECO:0000313" key="1">
    <source>
        <dbReference type="EMBL" id="MCI80974.1"/>
    </source>
</evidence>
<dbReference type="Proteomes" id="UP000265520">
    <property type="component" value="Unassembled WGS sequence"/>
</dbReference>
<proteinExistence type="predicted"/>
<keyword evidence="2" id="KW-1185">Reference proteome</keyword>
<sequence>MQGKVLSDGDKGWGLCVLMGVDDGAEDSQ</sequence>